<dbReference type="AlphaFoldDB" id="A0A183E6L8"/>
<dbReference type="GO" id="GO:0098858">
    <property type="term" value="C:actin-based cell projection"/>
    <property type="evidence" value="ECO:0007669"/>
    <property type="project" value="TreeGrafter"/>
</dbReference>
<dbReference type="WBParaSite" id="GPUH_0001663101-mRNA-1">
    <property type="protein sequence ID" value="GPUH_0001663101-mRNA-1"/>
    <property type="gene ID" value="GPUH_0001663101"/>
</dbReference>
<evidence type="ECO:0000256" key="1">
    <source>
        <dbReference type="ARBA" id="ARBA00010020"/>
    </source>
</evidence>
<dbReference type="GO" id="GO:0035591">
    <property type="term" value="F:signaling adaptor activity"/>
    <property type="evidence" value="ECO:0007669"/>
    <property type="project" value="TreeGrafter"/>
</dbReference>
<dbReference type="GO" id="GO:0001764">
    <property type="term" value="P:neuron migration"/>
    <property type="evidence" value="ECO:0007669"/>
    <property type="project" value="TreeGrafter"/>
</dbReference>
<evidence type="ECO:0000313" key="2">
    <source>
        <dbReference type="EMBL" id="VDN28212.1"/>
    </source>
</evidence>
<dbReference type="GO" id="GO:0030027">
    <property type="term" value="C:lamellipodium"/>
    <property type="evidence" value="ECO:0007669"/>
    <property type="project" value="TreeGrafter"/>
</dbReference>
<sequence length="115" mass="12652">MGMVDDAALQSQEEAAELRSLIETLIPEGRANLENSCANLERVAAYCEANYAQAHDKKAALEETRRYTVQSLASVAYQVNTLAHALLHTLDLQGDKISNMASQVSLLFVTYMYVA</sequence>
<accession>A0A183E6L8</accession>
<organism evidence="4">
    <name type="scientific">Gongylonema pulchrum</name>
    <dbReference type="NCBI Taxonomy" id="637853"/>
    <lineage>
        <taxon>Eukaryota</taxon>
        <taxon>Metazoa</taxon>
        <taxon>Ecdysozoa</taxon>
        <taxon>Nematoda</taxon>
        <taxon>Chromadorea</taxon>
        <taxon>Rhabditida</taxon>
        <taxon>Spirurina</taxon>
        <taxon>Spiruromorpha</taxon>
        <taxon>Spiruroidea</taxon>
        <taxon>Gongylonematidae</taxon>
        <taxon>Gongylonema</taxon>
    </lineage>
</organism>
<name>A0A183E6L8_9BILA</name>
<proteinExistence type="inferred from homology"/>
<dbReference type="OrthoDB" id="2159336at2759"/>
<dbReference type="PANTHER" id="PTHR10460:SF0">
    <property type="entry name" value="ABELSON INTERACTING PROTEIN, ISOFORM D"/>
    <property type="match status" value="1"/>
</dbReference>
<dbReference type="GO" id="GO:0017124">
    <property type="term" value="F:SH3 domain binding"/>
    <property type="evidence" value="ECO:0007669"/>
    <property type="project" value="TreeGrafter"/>
</dbReference>
<protein>
    <submittedName>
        <fullName evidence="4">Abl interactor 1</fullName>
    </submittedName>
</protein>
<evidence type="ECO:0000313" key="4">
    <source>
        <dbReference type="WBParaSite" id="GPUH_0001663101-mRNA-1"/>
    </source>
</evidence>
<reference evidence="2 3" key="2">
    <citation type="submission" date="2018-11" db="EMBL/GenBank/DDBJ databases">
        <authorList>
            <consortium name="Pathogen Informatics"/>
        </authorList>
    </citation>
    <scope>NUCLEOTIDE SEQUENCE [LARGE SCALE GENOMIC DNA]</scope>
</reference>
<dbReference type="EMBL" id="UYRT01083997">
    <property type="protein sequence ID" value="VDN28212.1"/>
    <property type="molecule type" value="Genomic_DNA"/>
</dbReference>
<reference evidence="4" key="1">
    <citation type="submission" date="2016-06" db="UniProtKB">
        <authorList>
            <consortium name="WormBaseParasite"/>
        </authorList>
    </citation>
    <scope>IDENTIFICATION</scope>
</reference>
<dbReference type="InterPro" id="IPR028457">
    <property type="entry name" value="ABI"/>
</dbReference>
<dbReference type="GO" id="GO:0031209">
    <property type="term" value="C:SCAR complex"/>
    <property type="evidence" value="ECO:0007669"/>
    <property type="project" value="TreeGrafter"/>
</dbReference>
<dbReference type="PANTHER" id="PTHR10460">
    <property type="entry name" value="ABL INTERACTOR FAMILY MEMBER"/>
    <property type="match status" value="1"/>
</dbReference>
<evidence type="ECO:0000313" key="3">
    <source>
        <dbReference type="Proteomes" id="UP000271098"/>
    </source>
</evidence>
<gene>
    <name evidence="2" type="ORF">GPUH_LOCUS16609</name>
</gene>
<dbReference type="Gene3D" id="6.10.140.1620">
    <property type="match status" value="1"/>
</dbReference>
<keyword evidence="3" id="KW-1185">Reference proteome</keyword>
<dbReference type="Proteomes" id="UP000271098">
    <property type="component" value="Unassembled WGS sequence"/>
</dbReference>
<comment type="similarity">
    <text evidence="1">Belongs to the ABI family.</text>
</comment>